<sequence>MQAYGSAKFLLARLHVDSLLDKRTETKVLSTLGHFSKGSKVLDLAYEETIKRIEGQLPEDGALAKMALSWITYAHRPLTTGELCHALAVELGEAQLNPDSIPDVEDVVSVCAGLVPLTRKVISSVSSTSLRKNTPTGSEQNGAYALRWKSRPPVLPLFQCF</sequence>
<dbReference type="OrthoDB" id="195446at2759"/>
<dbReference type="PANTHER" id="PTHR10039">
    <property type="entry name" value="AMELOGENIN"/>
    <property type="match status" value="1"/>
</dbReference>
<proteinExistence type="predicted"/>
<accession>A0A6A6E6Z2</accession>
<dbReference type="PANTHER" id="PTHR10039:SF15">
    <property type="entry name" value="NACHT DOMAIN-CONTAINING PROTEIN"/>
    <property type="match status" value="1"/>
</dbReference>
<evidence type="ECO:0000259" key="1">
    <source>
        <dbReference type="Pfam" id="PF22939"/>
    </source>
</evidence>
<protein>
    <recommendedName>
        <fullName evidence="1">GPI inositol-deacylase winged helix domain-containing protein</fullName>
    </recommendedName>
</protein>
<dbReference type="Proteomes" id="UP000800200">
    <property type="component" value="Unassembled WGS sequence"/>
</dbReference>
<gene>
    <name evidence="2" type="ORF">K469DRAFT_145303</name>
</gene>
<name>A0A6A6E6Z2_9PEZI</name>
<evidence type="ECO:0000313" key="2">
    <source>
        <dbReference type="EMBL" id="KAF2186775.1"/>
    </source>
</evidence>
<evidence type="ECO:0000313" key="3">
    <source>
        <dbReference type="Proteomes" id="UP000800200"/>
    </source>
</evidence>
<dbReference type="Pfam" id="PF22939">
    <property type="entry name" value="WHD_GPIID"/>
    <property type="match status" value="1"/>
</dbReference>
<dbReference type="AlphaFoldDB" id="A0A6A6E6Z2"/>
<organism evidence="2 3">
    <name type="scientific">Zopfia rhizophila CBS 207.26</name>
    <dbReference type="NCBI Taxonomy" id="1314779"/>
    <lineage>
        <taxon>Eukaryota</taxon>
        <taxon>Fungi</taxon>
        <taxon>Dikarya</taxon>
        <taxon>Ascomycota</taxon>
        <taxon>Pezizomycotina</taxon>
        <taxon>Dothideomycetes</taxon>
        <taxon>Dothideomycetes incertae sedis</taxon>
        <taxon>Zopfiaceae</taxon>
        <taxon>Zopfia</taxon>
    </lineage>
</organism>
<dbReference type="InterPro" id="IPR054471">
    <property type="entry name" value="GPIID_WHD"/>
</dbReference>
<feature type="domain" description="GPI inositol-deacylase winged helix" evidence="1">
    <location>
        <begin position="62"/>
        <end position="117"/>
    </location>
</feature>
<dbReference type="EMBL" id="ML994629">
    <property type="protein sequence ID" value="KAF2186775.1"/>
    <property type="molecule type" value="Genomic_DNA"/>
</dbReference>
<reference evidence="2" key="1">
    <citation type="journal article" date="2020" name="Stud. Mycol.">
        <title>101 Dothideomycetes genomes: a test case for predicting lifestyles and emergence of pathogens.</title>
        <authorList>
            <person name="Haridas S."/>
            <person name="Albert R."/>
            <person name="Binder M."/>
            <person name="Bloem J."/>
            <person name="Labutti K."/>
            <person name="Salamov A."/>
            <person name="Andreopoulos B."/>
            <person name="Baker S."/>
            <person name="Barry K."/>
            <person name="Bills G."/>
            <person name="Bluhm B."/>
            <person name="Cannon C."/>
            <person name="Castanera R."/>
            <person name="Culley D."/>
            <person name="Daum C."/>
            <person name="Ezra D."/>
            <person name="Gonzalez J."/>
            <person name="Henrissat B."/>
            <person name="Kuo A."/>
            <person name="Liang C."/>
            <person name="Lipzen A."/>
            <person name="Lutzoni F."/>
            <person name="Magnuson J."/>
            <person name="Mondo S."/>
            <person name="Nolan M."/>
            <person name="Ohm R."/>
            <person name="Pangilinan J."/>
            <person name="Park H.-J."/>
            <person name="Ramirez L."/>
            <person name="Alfaro M."/>
            <person name="Sun H."/>
            <person name="Tritt A."/>
            <person name="Yoshinaga Y."/>
            <person name="Zwiers L.-H."/>
            <person name="Turgeon B."/>
            <person name="Goodwin S."/>
            <person name="Spatafora J."/>
            <person name="Crous P."/>
            <person name="Grigoriev I."/>
        </authorList>
    </citation>
    <scope>NUCLEOTIDE SEQUENCE</scope>
    <source>
        <strain evidence="2">CBS 207.26</strain>
    </source>
</reference>
<keyword evidence="3" id="KW-1185">Reference proteome</keyword>